<feature type="compositionally biased region" description="Polar residues" evidence="3">
    <location>
        <begin position="64"/>
        <end position="75"/>
    </location>
</feature>
<dbReference type="SMART" id="SM00053">
    <property type="entry name" value="DYNc"/>
    <property type="match status" value="1"/>
</dbReference>
<evidence type="ECO:0000256" key="1">
    <source>
        <dbReference type="ARBA" id="ARBA00022741"/>
    </source>
</evidence>
<dbReference type="PRINTS" id="PR00195">
    <property type="entry name" value="DYNAMIN"/>
</dbReference>
<proteinExistence type="predicted"/>
<dbReference type="CDD" id="cd08771">
    <property type="entry name" value="DLP_1"/>
    <property type="match status" value="1"/>
</dbReference>
<dbReference type="SUPFAM" id="SSF52540">
    <property type="entry name" value="P-loop containing nucleoside triphosphate hydrolases"/>
    <property type="match status" value="1"/>
</dbReference>
<dbReference type="GO" id="GO:0005886">
    <property type="term" value="C:plasma membrane"/>
    <property type="evidence" value="ECO:0007669"/>
    <property type="project" value="TreeGrafter"/>
</dbReference>
<keyword evidence="2" id="KW-0342">GTP-binding</keyword>
<dbReference type="GO" id="GO:0005525">
    <property type="term" value="F:GTP binding"/>
    <property type="evidence" value="ECO:0007669"/>
    <property type="project" value="InterPro"/>
</dbReference>
<evidence type="ECO:0000313" key="6">
    <source>
        <dbReference type="EMBL" id="KAF2275396.1"/>
    </source>
</evidence>
<dbReference type="InterPro" id="IPR020850">
    <property type="entry name" value="GED_dom"/>
</dbReference>
<keyword evidence="6" id="KW-0378">Hydrolase</keyword>
<gene>
    <name evidence="6" type="ORF">EI97DRAFT_459306</name>
</gene>
<feature type="compositionally biased region" description="Polar residues" evidence="3">
    <location>
        <begin position="554"/>
        <end position="563"/>
    </location>
</feature>
<organism evidence="6 7">
    <name type="scientific">Westerdykella ornata</name>
    <dbReference type="NCBI Taxonomy" id="318751"/>
    <lineage>
        <taxon>Eukaryota</taxon>
        <taxon>Fungi</taxon>
        <taxon>Dikarya</taxon>
        <taxon>Ascomycota</taxon>
        <taxon>Pezizomycotina</taxon>
        <taxon>Dothideomycetes</taxon>
        <taxon>Pleosporomycetidae</taxon>
        <taxon>Pleosporales</taxon>
        <taxon>Sporormiaceae</taxon>
        <taxon>Westerdykella</taxon>
    </lineage>
</organism>
<evidence type="ECO:0000259" key="4">
    <source>
        <dbReference type="PROSITE" id="PS51388"/>
    </source>
</evidence>
<feature type="domain" description="GED" evidence="4">
    <location>
        <begin position="786"/>
        <end position="881"/>
    </location>
</feature>
<dbReference type="Proteomes" id="UP000800097">
    <property type="component" value="Unassembled WGS sequence"/>
</dbReference>
<dbReference type="GO" id="GO:0005737">
    <property type="term" value="C:cytoplasm"/>
    <property type="evidence" value="ECO:0007669"/>
    <property type="project" value="TreeGrafter"/>
</dbReference>
<evidence type="ECO:0000256" key="3">
    <source>
        <dbReference type="SAM" id="MobiDB-lite"/>
    </source>
</evidence>
<dbReference type="PANTHER" id="PTHR11566:SF131">
    <property type="entry name" value="GTPASE, PUTATIVE (AFU_ORTHOLOGUE AFUA_6G07630)-RELATED"/>
    <property type="match status" value="1"/>
</dbReference>
<keyword evidence="1" id="KW-0547">Nucleotide-binding</keyword>
<dbReference type="GO" id="GO:0008017">
    <property type="term" value="F:microtubule binding"/>
    <property type="evidence" value="ECO:0007669"/>
    <property type="project" value="TreeGrafter"/>
</dbReference>
<sequence length="913" mass="102852">MARPSARVTRHSLRPGAGGLTPATTLTEAPSSPGLDPVVMRSNEEPRRPGSTEGVAPEDDLRLSQDSGSLTIPSNDETKVPPSEGHAIALGAGVTEALTVVAKLQTLGLDQYEIPLPKCVVLGDQSTGKSSVIEAISGIKTPRATDTCTRCPLFIKIEPAKDPGARWEACVFLRLRYVHEPQRRGGNEQRFQGWIQLPGESEEVKFAKTDSPDELENLIARAQLAILSGGIEHQLFLHGPLEELEKHYRRADFSPNCVCIYISHPGLASLSFYDLPGIIGQSEDDKTHFLVKFVKDLVTEYVQDKESLILVACSLENDIHNSTAAGIARELNATDRCVGVLTKPDRLPAGSRVDKIRAILEGRSFKLGHDYFVVKNLGQQEINAGFTNRDARAEEEKFFSTVEPWATELQSHKDRFGTAALQAYLSDKLAAQMLRALPTIRHGINERLSAVSAELELIPKPPTHNAMLKVTEILRDFTQNIQKDIEIDGSHDETSWRNQWEGIKDSFNNGLAAMKPALKPWGTRDLNLIQSSSKGNSPSDCIVIDSDDDGDESGNVQGPSTDTPSKKRKLGASDGNNTPKKQPVRGNVKVEAKPMWKPGNDELVRYKTRLDLDDIGRRIKATSKSRIPGELQPKVLDRMMINTLEQWHRPLDRFFNELEEKLRAYLESVFDEHFRAWRDAELYRAAWKVVEKLLQDHIDEQRHTMAPETLKDELEGPYIYYKEVWHDERCKVDELYKSHRIRARTKNYFDEWDSIYGKTTTPNEREKLSQKAEHRDIIVQEPYELELGVASKIISYYNIASRRFHDSICMRVESKLFKALRTTLFGELVEALTAGPQGHENCIRLLADDPDRELRRRELIRIKDSLLRGLQELDKLQGKYNDPSMVKAEQQGFNLPLRAPTVEQGDLMIVDSN</sequence>
<protein>
    <submittedName>
        <fullName evidence="6">P-loop containing nucleoside triphosphate hydrolase protein</fullName>
    </submittedName>
</protein>
<dbReference type="RefSeq" id="XP_033652935.1">
    <property type="nucleotide sequence ID" value="XM_033800990.1"/>
</dbReference>
<dbReference type="PROSITE" id="PS51718">
    <property type="entry name" value="G_DYNAMIN_2"/>
    <property type="match status" value="1"/>
</dbReference>
<dbReference type="OrthoDB" id="5061070at2759"/>
<dbReference type="Gene3D" id="1.20.120.1240">
    <property type="entry name" value="Dynamin, middle domain"/>
    <property type="match status" value="1"/>
</dbReference>
<dbReference type="GeneID" id="54554165"/>
<dbReference type="Gene3D" id="3.40.50.300">
    <property type="entry name" value="P-loop containing nucleotide triphosphate hydrolases"/>
    <property type="match status" value="1"/>
</dbReference>
<dbReference type="EMBL" id="ML986497">
    <property type="protein sequence ID" value="KAF2275396.1"/>
    <property type="molecule type" value="Genomic_DNA"/>
</dbReference>
<name>A0A6A6JIC8_WESOR</name>
<dbReference type="InterPro" id="IPR030381">
    <property type="entry name" value="G_DYNAMIN_dom"/>
</dbReference>
<dbReference type="GO" id="GO:0005874">
    <property type="term" value="C:microtubule"/>
    <property type="evidence" value="ECO:0007669"/>
    <property type="project" value="TreeGrafter"/>
</dbReference>
<dbReference type="PANTHER" id="PTHR11566">
    <property type="entry name" value="DYNAMIN"/>
    <property type="match status" value="1"/>
</dbReference>
<dbReference type="GO" id="GO:0031623">
    <property type="term" value="P:receptor internalization"/>
    <property type="evidence" value="ECO:0007669"/>
    <property type="project" value="TreeGrafter"/>
</dbReference>
<dbReference type="AlphaFoldDB" id="A0A6A6JIC8"/>
<dbReference type="InterPro" id="IPR000375">
    <property type="entry name" value="Dynamin_stalk"/>
</dbReference>
<dbReference type="InterPro" id="IPR022812">
    <property type="entry name" value="Dynamin"/>
</dbReference>
<feature type="compositionally biased region" description="Low complexity" evidence="3">
    <location>
        <begin position="20"/>
        <end position="33"/>
    </location>
</feature>
<dbReference type="GO" id="GO:0003924">
    <property type="term" value="F:GTPase activity"/>
    <property type="evidence" value="ECO:0007669"/>
    <property type="project" value="InterPro"/>
</dbReference>
<evidence type="ECO:0000259" key="5">
    <source>
        <dbReference type="PROSITE" id="PS51718"/>
    </source>
</evidence>
<evidence type="ECO:0000256" key="2">
    <source>
        <dbReference type="ARBA" id="ARBA00023134"/>
    </source>
</evidence>
<dbReference type="Pfam" id="PF00350">
    <property type="entry name" value="Dynamin_N"/>
    <property type="match status" value="1"/>
</dbReference>
<dbReference type="InterPro" id="IPR001401">
    <property type="entry name" value="Dynamin_GTPase"/>
</dbReference>
<feature type="region of interest" description="Disordered" evidence="3">
    <location>
        <begin position="1"/>
        <end position="81"/>
    </location>
</feature>
<feature type="domain" description="Dynamin-type G" evidence="5">
    <location>
        <begin position="113"/>
        <end position="438"/>
    </location>
</feature>
<feature type="region of interest" description="Disordered" evidence="3">
    <location>
        <begin position="529"/>
        <end position="586"/>
    </location>
</feature>
<accession>A0A6A6JIC8</accession>
<evidence type="ECO:0000313" key="7">
    <source>
        <dbReference type="Proteomes" id="UP000800097"/>
    </source>
</evidence>
<reference evidence="6" key="1">
    <citation type="journal article" date="2020" name="Stud. Mycol.">
        <title>101 Dothideomycetes genomes: a test case for predicting lifestyles and emergence of pathogens.</title>
        <authorList>
            <person name="Haridas S."/>
            <person name="Albert R."/>
            <person name="Binder M."/>
            <person name="Bloem J."/>
            <person name="Labutti K."/>
            <person name="Salamov A."/>
            <person name="Andreopoulos B."/>
            <person name="Baker S."/>
            <person name="Barry K."/>
            <person name="Bills G."/>
            <person name="Bluhm B."/>
            <person name="Cannon C."/>
            <person name="Castanera R."/>
            <person name="Culley D."/>
            <person name="Daum C."/>
            <person name="Ezra D."/>
            <person name="Gonzalez J."/>
            <person name="Henrissat B."/>
            <person name="Kuo A."/>
            <person name="Liang C."/>
            <person name="Lipzen A."/>
            <person name="Lutzoni F."/>
            <person name="Magnuson J."/>
            <person name="Mondo S."/>
            <person name="Nolan M."/>
            <person name="Ohm R."/>
            <person name="Pangilinan J."/>
            <person name="Park H.-J."/>
            <person name="Ramirez L."/>
            <person name="Alfaro M."/>
            <person name="Sun H."/>
            <person name="Tritt A."/>
            <person name="Yoshinaga Y."/>
            <person name="Zwiers L.-H."/>
            <person name="Turgeon B."/>
            <person name="Goodwin S."/>
            <person name="Spatafora J."/>
            <person name="Crous P."/>
            <person name="Grigoriev I."/>
        </authorList>
    </citation>
    <scope>NUCLEOTIDE SEQUENCE</scope>
    <source>
        <strain evidence="6">CBS 379.55</strain>
    </source>
</reference>
<dbReference type="Pfam" id="PF01031">
    <property type="entry name" value="Dynamin_M"/>
    <property type="match status" value="1"/>
</dbReference>
<dbReference type="InterPro" id="IPR027417">
    <property type="entry name" value="P-loop_NTPase"/>
</dbReference>
<dbReference type="InterPro" id="IPR045063">
    <property type="entry name" value="Dynamin_N"/>
</dbReference>
<keyword evidence="7" id="KW-1185">Reference proteome</keyword>
<dbReference type="PROSITE" id="PS51388">
    <property type="entry name" value="GED"/>
    <property type="match status" value="1"/>
</dbReference>